<evidence type="ECO:0000313" key="7">
    <source>
        <dbReference type="EMBL" id="PKD22168.1"/>
    </source>
</evidence>
<dbReference type="PANTHER" id="PTHR43028">
    <property type="entry name" value="3'(2'),5'-BISPHOSPHATE NUCLEOTIDASE 1"/>
    <property type="match status" value="1"/>
</dbReference>
<comment type="similarity">
    <text evidence="4">Belongs to the inositol monophosphatase superfamily. CysQ family.</text>
</comment>
<dbReference type="GO" id="GO:0000103">
    <property type="term" value="P:sulfate assimilation"/>
    <property type="evidence" value="ECO:0007669"/>
    <property type="project" value="TreeGrafter"/>
</dbReference>
<sequence length="281" mass="31598">MKSEIQNKILSDYLVAIKAAISSGSEIMRIYEDSNFEIESKEDNSPITLADKSANIVINEFLKPTGIPIISEENVEAEFSERKQWDYCWIVDPLDGTKEFIKKSGEFTVNIALVENNKPVFGVIYIPVSKELYFGNVKAGRSFKVFVDDKIEIEDLLKNAEEVFPKRAEGMIHVAGSRSHINEETLKFIDGIKEKYSQEVKVIPKGSSLKFCLIADGTIDIYPRIGTTMEWDTAAGHAICKAVGLRVIDMQTNREMVYNKQNLRNNSFVVSNLLGASLKTI</sequence>
<dbReference type="GO" id="GO:0008441">
    <property type="term" value="F:3'(2'),5'-bisphosphate nucleotidase activity"/>
    <property type="evidence" value="ECO:0007669"/>
    <property type="project" value="UniProtKB-UniRule"/>
</dbReference>
<reference evidence="7 9" key="1">
    <citation type="submission" date="2015-10" db="EMBL/GenBank/DDBJ databases">
        <title>Draft genome sequence of Salegentibacter salinarum KCTC 12975.</title>
        <authorList>
            <person name="Lin W."/>
            <person name="Zheng Q."/>
        </authorList>
    </citation>
    <scope>NUCLEOTIDE SEQUENCE [LARGE SCALE GENOMIC DNA]</scope>
    <source>
        <strain evidence="7 9">KCTC 12974</strain>
    </source>
</reference>
<feature type="binding site" evidence="4">
    <location>
        <begin position="94"/>
        <end position="97"/>
    </location>
    <ligand>
        <name>substrate</name>
    </ligand>
</feature>
<accession>A0A2N0U5K7</accession>
<reference evidence="6 8" key="2">
    <citation type="submission" date="2016-09" db="EMBL/GenBank/DDBJ databases">
        <title>Genome Sequence of Salegentibacter salarius,Isolated from a Marine Solar Saltern of the Yellow Sea in South Korea.</title>
        <authorList>
            <person name="Zheng Q."/>
            <person name="Liu Y."/>
        </authorList>
    </citation>
    <scope>NUCLEOTIDE SEQUENCE [LARGE SCALE GENOMIC DNA]</scope>
    <source>
        <strain evidence="6 8">KCTC 12974</strain>
    </source>
</reference>
<comment type="subcellular location">
    <subcellularLocation>
        <location evidence="4">Cell membrane</location>
        <topology evidence="4">Peripheral membrane protein</topology>
        <orientation evidence="4">Cytoplasmic side</orientation>
    </subcellularLocation>
</comment>
<keyword evidence="4" id="KW-0378">Hydrolase</keyword>
<dbReference type="Gene3D" id="3.30.540.10">
    <property type="entry name" value="Fructose-1,6-Bisphosphatase, subunit A, domain 1"/>
    <property type="match status" value="1"/>
</dbReference>
<proteinExistence type="inferred from homology"/>
<dbReference type="GO" id="GO:0005886">
    <property type="term" value="C:plasma membrane"/>
    <property type="evidence" value="ECO:0007669"/>
    <property type="project" value="UniProtKB-SubCell"/>
</dbReference>
<feature type="binding site" evidence="4">
    <location>
        <position position="232"/>
    </location>
    <ligand>
        <name>substrate</name>
    </ligand>
</feature>
<feature type="binding site" evidence="4">
    <location>
        <position position="72"/>
    </location>
    <ligand>
        <name>Mg(2+)</name>
        <dbReference type="ChEBI" id="CHEBI:18420"/>
        <label>1</label>
    </ligand>
</feature>
<keyword evidence="8" id="KW-1185">Reference proteome</keyword>
<evidence type="ECO:0000256" key="2">
    <source>
        <dbReference type="ARBA" id="ARBA00022723"/>
    </source>
</evidence>
<dbReference type="EMBL" id="MJBR01000001">
    <property type="protein sequence ID" value="OEY73968.1"/>
    <property type="molecule type" value="Genomic_DNA"/>
</dbReference>
<dbReference type="InterPro" id="IPR006240">
    <property type="entry name" value="CysQ"/>
</dbReference>
<dbReference type="RefSeq" id="WP_070052534.1">
    <property type="nucleotide sequence ID" value="NZ_FVZF01000001.1"/>
</dbReference>
<dbReference type="PANTHER" id="PTHR43028:SF5">
    <property type="entry name" value="3'(2'),5'-BISPHOSPHATE NUCLEOTIDASE 1"/>
    <property type="match status" value="1"/>
</dbReference>
<dbReference type="AlphaFoldDB" id="A0A2N0U5K7"/>
<feature type="binding site" evidence="5">
    <location>
        <position position="94"/>
    </location>
    <ligand>
        <name>Mg(2+)</name>
        <dbReference type="ChEBI" id="CHEBI:18420"/>
        <label>1</label>
        <note>catalytic</note>
    </ligand>
</feature>
<feature type="binding site" evidence="4">
    <location>
        <position position="92"/>
    </location>
    <ligand>
        <name>Mg(2+)</name>
        <dbReference type="ChEBI" id="CHEBI:18420"/>
        <label>1</label>
    </ligand>
</feature>
<feature type="binding site" evidence="4">
    <location>
        <position position="72"/>
    </location>
    <ligand>
        <name>substrate</name>
    </ligand>
</feature>
<dbReference type="PROSITE" id="PS00629">
    <property type="entry name" value="IMP_1"/>
    <property type="match status" value="1"/>
</dbReference>
<dbReference type="GO" id="GO:0050427">
    <property type="term" value="P:3'-phosphoadenosine 5'-phosphosulfate metabolic process"/>
    <property type="evidence" value="ECO:0007669"/>
    <property type="project" value="TreeGrafter"/>
</dbReference>
<comment type="catalytic activity">
    <reaction evidence="1 4">
        <text>adenosine 3',5'-bisphosphate + H2O = AMP + phosphate</text>
        <dbReference type="Rhea" id="RHEA:10040"/>
        <dbReference type="ChEBI" id="CHEBI:15377"/>
        <dbReference type="ChEBI" id="CHEBI:43474"/>
        <dbReference type="ChEBI" id="CHEBI:58343"/>
        <dbReference type="ChEBI" id="CHEBI:456215"/>
        <dbReference type="EC" id="3.1.3.7"/>
    </reaction>
</comment>
<feature type="binding site" evidence="4">
    <location>
        <position position="95"/>
    </location>
    <ligand>
        <name>Mg(2+)</name>
        <dbReference type="ChEBI" id="CHEBI:18420"/>
        <label>2</label>
    </ligand>
</feature>
<evidence type="ECO:0000256" key="1">
    <source>
        <dbReference type="ARBA" id="ARBA00001625"/>
    </source>
</evidence>
<feature type="binding site" evidence="5">
    <location>
        <position position="92"/>
    </location>
    <ligand>
        <name>Mg(2+)</name>
        <dbReference type="ChEBI" id="CHEBI:18420"/>
        <label>1</label>
        <note>catalytic</note>
    </ligand>
</feature>
<dbReference type="Pfam" id="PF00459">
    <property type="entry name" value="Inositol_P"/>
    <property type="match status" value="1"/>
</dbReference>
<dbReference type="Proteomes" id="UP000232533">
    <property type="component" value="Unassembled WGS sequence"/>
</dbReference>
<comment type="function">
    <text evidence="4">Converts adenosine-3',5'-bisphosphate (PAP) to AMP.</text>
</comment>
<dbReference type="InterPro" id="IPR020583">
    <property type="entry name" value="Inositol_monoP_metal-BS"/>
</dbReference>
<evidence type="ECO:0000256" key="3">
    <source>
        <dbReference type="ARBA" id="ARBA00022842"/>
    </source>
</evidence>
<protein>
    <recommendedName>
        <fullName evidence="4">3'(2'),5'-bisphosphate nucleotidase CysQ</fullName>
        <ecNumber evidence="4">3.1.3.7</ecNumber>
    </recommendedName>
    <alternativeName>
        <fullName evidence="4">3'(2'),5-bisphosphonucleoside 3'(2')-phosphohydrolase</fullName>
    </alternativeName>
    <alternativeName>
        <fullName evidence="4">3'-phosphoadenosine 5'-phosphate phosphatase</fullName>
        <shortName evidence="4">PAP phosphatase</shortName>
    </alternativeName>
</protein>
<keyword evidence="4" id="KW-1003">Cell membrane</keyword>
<evidence type="ECO:0000313" key="9">
    <source>
        <dbReference type="Proteomes" id="UP000232533"/>
    </source>
</evidence>
<feature type="binding site" evidence="5">
    <location>
        <position position="95"/>
    </location>
    <ligand>
        <name>Mg(2+)</name>
        <dbReference type="ChEBI" id="CHEBI:18420"/>
        <label>1</label>
        <note>catalytic</note>
    </ligand>
</feature>
<comment type="cofactor">
    <cofactor evidence="4 5">
        <name>Mg(2+)</name>
        <dbReference type="ChEBI" id="CHEBI:18420"/>
    </cofactor>
</comment>
<gene>
    <name evidence="4" type="primary">cysQ</name>
    <name evidence="7" type="ORF">APR40_00650</name>
    <name evidence="6" type="ORF">BHS39_00650</name>
</gene>
<dbReference type="NCBIfam" id="TIGR01331">
    <property type="entry name" value="bisphos_cysQ"/>
    <property type="match status" value="1"/>
</dbReference>
<feature type="binding site" evidence="4">
    <location>
        <position position="232"/>
    </location>
    <ligand>
        <name>Mg(2+)</name>
        <dbReference type="ChEBI" id="CHEBI:18420"/>
        <label>2</label>
    </ligand>
</feature>
<dbReference type="HAMAP" id="MF_02095">
    <property type="entry name" value="CysQ"/>
    <property type="match status" value="1"/>
</dbReference>
<dbReference type="EMBL" id="LKTR01000001">
    <property type="protein sequence ID" value="PKD22168.1"/>
    <property type="molecule type" value="Genomic_DNA"/>
</dbReference>
<feature type="binding site" evidence="4">
    <location>
        <position position="92"/>
    </location>
    <ligand>
        <name>Mg(2+)</name>
        <dbReference type="ChEBI" id="CHEBI:18420"/>
        <label>2</label>
    </ligand>
</feature>
<feature type="binding site" evidence="5">
    <location>
        <position position="232"/>
    </location>
    <ligand>
        <name>Mg(2+)</name>
        <dbReference type="ChEBI" id="CHEBI:18420"/>
        <label>1</label>
        <note>catalytic</note>
    </ligand>
</feature>
<dbReference type="SUPFAM" id="SSF56655">
    <property type="entry name" value="Carbohydrate phosphatase"/>
    <property type="match status" value="1"/>
</dbReference>
<feature type="binding site" evidence="5">
    <location>
        <position position="72"/>
    </location>
    <ligand>
        <name>Mg(2+)</name>
        <dbReference type="ChEBI" id="CHEBI:18420"/>
        <label>1</label>
        <note>catalytic</note>
    </ligand>
</feature>
<evidence type="ECO:0000313" key="8">
    <source>
        <dbReference type="Proteomes" id="UP000176009"/>
    </source>
</evidence>
<dbReference type="Gene3D" id="3.40.190.80">
    <property type="match status" value="1"/>
</dbReference>
<dbReference type="Proteomes" id="UP000176009">
    <property type="component" value="Unassembled WGS sequence"/>
</dbReference>
<name>A0A2N0U5K7_9FLAO</name>
<feature type="binding site" evidence="4">
    <location>
        <position position="94"/>
    </location>
    <ligand>
        <name>Mg(2+)</name>
        <dbReference type="ChEBI" id="CHEBI:18420"/>
        <label>1</label>
    </ligand>
</feature>
<comment type="caution">
    <text evidence="7">The sequence shown here is derived from an EMBL/GenBank/DDBJ whole genome shotgun (WGS) entry which is preliminary data.</text>
</comment>
<keyword evidence="2 4" id="KW-0479">Metal-binding</keyword>
<dbReference type="EC" id="3.1.3.7" evidence="4"/>
<dbReference type="InterPro" id="IPR000760">
    <property type="entry name" value="Inositol_monophosphatase-like"/>
</dbReference>
<keyword evidence="3 4" id="KW-0460">Magnesium</keyword>
<evidence type="ECO:0000256" key="5">
    <source>
        <dbReference type="PIRSR" id="PIRSR600760-2"/>
    </source>
</evidence>
<dbReference type="InterPro" id="IPR050725">
    <property type="entry name" value="CysQ/Inositol_MonoPase"/>
</dbReference>
<evidence type="ECO:0000256" key="4">
    <source>
        <dbReference type="HAMAP-Rule" id="MF_02095"/>
    </source>
</evidence>
<dbReference type="CDD" id="cd01638">
    <property type="entry name" value="CysQ"/>
    <property type="match status" value="1"/>
</dbReference>
<evidence type="ECO:0000313" key="6">
    <source>
        <dbReference type="EMBL" id="OEY73968.1"/>
    </source>
</evidence>
<dbReference type="GO" id="GO:0000287">
    <property type="term" value="F:magnesium ion binding"/>
    <property type="evidence" value="ECO:0007669"/>
    <property type="project" value="UniProtKB-UniRule"/>
</dbReference>
<keyword evidence="4" id="KW-0472">Membrane</keyword>
<organism evidence="7 9">
    <name type="scientific">Salegentibacter salarius</name>
    <dbReference type="NCBI Taxonomy" id="435906"/>
    <lineage>
        <taxon>Bacteria</taxon>
        <taxon>Pseudomonadati</taxon>
        <taxon>Bacteroidota</taxon>
        <taxon>Flavobacteriia</taxon>
        <taxon>Flavobacteriales</taxon>
        <taxon>Flavobacteriaceae</taxon>
        <taxon>Salegentibacter</taxon>
    </lineage>
</organism>